<protein>
    <submittedName>
        <fullName evidence="10">Cytochrome C</fullName>
    </submittedName>
</protein>
<evidence type="ECO:0000256" key="4">
    <source>
        <dbReference type="ARBA" id="ARBA00022729"/>
    </source>
</evidence>
<dbReference type="Pfam" id="PF02085">
    <property type="entry name" value="Cytochrom_CIII"/>
    <property type="match status" value="1"/>
</dbReference>
<reference evidence="10 11" key="1">
    <citation type="submission" date="2023-08" db="EMBL/GenBank/DDBJ databases">
        <authorList>
            <person name="Roldan D.M."/>
            <person name="Menes R.J."/>
        </authorList>
    </citation>
    <scope>NUCLEOTIDE SEQUENCE [LARGE SCALE GENOMIC DNA]</scope>
    <source>
        <strain evidence="10 11">CCM 2812</strain>
    </source>
</reference>
<keyword evidence="2" id="KW-0349">Heme</keyword>
<evidence type="ECO:0000256" key="6">
    <source>
        <dbReference type="ARBA" id="ARBA00023004"/>
    </source>
</evidence>
<name>A0ABT9G6Q9_LEPDI</name>
<dbReference type="InterPro" id="IPR051829">
    <property type="entry name" value="Multiheme_Cytochr_ET"/>
</dbReference>
<evidence type="ECO:0000256" key="8">
    <source>
        <dbReference type="SAM" id="SignalP"/>
    </source>
</evidence>
<evidence type="ECO:0000256" key="7">
    <source>
        <dbReference type="SAM" id="MobiDB-lite"/>
    </source>
</evidence>
<evidence type="ECO:0000313" key="11">
    <source>
        <dbReference type="Proteomes" id="UP001235760"/>
    </source>
</evidence>
<dbReference type="Proteomes" id="UP001235760">
    <property type="component" value="Unassembled WGS sequence"/>
</dbReference>
<dbReference type="InterPro" id="IPR020942">
    <property type="entry name" value="Cyt_c_III_dom"/>
</dbReference>
<evidence type="ECO:0000259" key="9">
    <source>
        <dbReference type="Pfam" id="PF02085"/>
    </source>
</evidence>
<comment type="caution">
    <text evidence="10">The sequence shown here is derived from an EMBL/GenBank/DDBJ whole genome shotgun (WGS) entry which is preliminary data.</text>
</comment>
<dbReference type="RefSeq" id="WP_305750704.1">
    <property type="nucleotide sequence ID" value="NZ_JAUZEE010000009.1"/>
</dbReference>
<keyword evidence="4 8" id="KW-0732">Signal</keyword>
<feature type="region of interest" description="Disordered" evidence="7">
    <location>
        <begin position="610"/>
        <end position="637"/>
    </location>
</feature>
<keyword evidence="11" id="KW-1185">Reference proteome</keyword>
<keyword evidence="5" id="KW-0249">Electron transport</keyword>
<accession>A0ABT9G6Q9</accession>
<feature type="chain" id="PRO_5047335575" evidence="8">
    <location>
        <begin position="30"/>
        <end position="637"/>
    </location>
</feature>
<keyword evidence="3" id="KW-0479">Metal-binding</keyword>
<dbReference type="PANTHER" id="PTHR35038">
    <property type="entry name" value="DISSIMILATORY SULFITE REDUCTASE SIRA"/>
    <property type="match status" value="1"/>
</dbReference>
<feature type="domain" description="Class III cytochrome C" evidence="9">
    <location>
        <begin position="39"/>
        <end position="109"/>
    </location>
</feature>
<evidence type="ECO:0000256" key="1">
    <source>
        <dbReference type="ARBA" id="ARBA00022448"/>
    </source>
</evidence>
<keyword evidence="1" id="KW-0813">Transport</keyword>
<feature type="signal peptide" evidence="8">
    <location>
        <begin position="1"/>
        <end position="29"/>
    </location>
</feature>
<proteinExistence type="predicted"/>
<gene>
    <name evidence="10" type="ORF">Q8X39_16150</name>
</gene>
<dbReference type="EMBL" id="JAUZEE010000009">
    <property type="protein sequence ID" value="MDP4302168.1"/>
    <property type="molecule type" value="Genomic_DNA"/>
</dbReference>
<evidence type="ECO:0000256" key="3">
    <source>
        <dbReference type="ARBA" id="ARBA00022723"/>
    </source>
</evidence>
<evidence type="ECO:0000256" key="5">
    <source>
        <dbReference type="ARBA" id="ARBA00022982"/>
    </source>
</evidence>
<dbReference type="Gene3D" id="3.90.10.10">
    <property type="entry name" value="Cytochrome C3"/>
    <property type="match status" value="7"/>
</dbReference>
<sequence length="637" mass="71241">MRLVARAVSHLGALVLLATLWLLSAAAQAQGIESVLSPGKVVQSHAKVEADCKSCHVKFDRAAQDRLCSDCHKDIAADVRDKSGFHGRKLATQPSACRDCHTDHKGRNARIVELDVKAFDHTGLADWSLRGAHIKTECKSCHLPGKKWREAPQDCLSCHKKDDTHKGTLGPKCADCHTETDWKKTTFDHDKTRFALKDKHADAKCGDCHRDSNYRETPRTCIGCHRKDDEQLIKGRRGHQGQYGEKCETCHTAKAWKPSTFNHDVDTKYLLKGKHKPLECKACHTGHLYKQPVKSDCLSCHLKDDKHKGTLGKDCASCHNERGWKDQGKFDHDKTKFPLLGKHVEAECKACHKSQVFNEAPKDCIGCHEKDDKHDKTLGRDCGACHGERDWKTTKGKFDHDKTQFPLRNGHAVPKLECKACHKSLKDMRKTPLDCLSCHKKDDKHEGQLGARCESCHTDKTWKTTIGFDHAKTRFPLTGRHITTVCKDCHTTGARFKDAPMDCWSCHKKADKHKQTLGTACESCHNTRSWGLWNFDHDRQTSYRLEGPHAKVACITCHARPAPAGKKVAPTGNTCIACHRKDDVHDGAFGNRCEQCHVVDKWKRIINRGMSPPPVLPATPSVTPPAKPPAGTNRSPS</sequence>
<keyword evidence="6" id="KW-0408">Iron</keyword>
<organism evidence="10 11">
    <name type="scientific">Leptothrix discophora</name>
    <dbReference type="NCBI Taxonomy" id="89"/>
    <lineage>
        <taxon>Bacteria</taxon>
        <taxon>Pseudomonadati</taxon>
        <taxon>Pseudomonadota</taxon>
        <taxon>Betaproteobacteria</taxon>
        <taxon>Burkholderiales</taxon>
        <taxon>Sphaerotilaceae</taxon>
        <taxon>Leptothrix</taxon>
    </lineage>
</organism>
<evidence type="ECO:0000313" key="10">
    <source>
        <dbReference type="EMBL" id="MDP4302168.1"/>
    </source>
</evidence>
<dbReference type="InterPro" id="IPR036280">
    <property type="entry name" value="Multihaem_cyt_sf"/>
</dbReference>
<feature type="compositionally biased region" description="Pro residues" evidence="7">
    <location>
        <begin position="611"/>
        <end position="628"/>
    </location>
</feature>
<dbReference type="SUPFAM" id="SSF48695">
    <property type="entry name" value="Multiheme cytochromes"/>
    <property type="match status" value="3"/>
</dbReference>
<evidence type="ECO:0000256" key="2">
    <source>
        <dbReference type="ARBA" id="ARBA00022617"/>
    </source>
</evidence>